<name>A0A6P1E5B3_9GAMM</name>
<dbReference type="InterPro" id="IPR011335">
    <property type="entry name" value="Restrct_endonuc-II-like"/>
</dbReference>
<dbReference type="PANTHER" id="PTHR36558:SF1">
    <property type="entry name" value="RESTRICTION ENDONUCLEASE DOMAIN-CONTAINING PROTEIN-RELATED"/>
    <property type="match status" value="1"/>
</dbReference>
<evidence type="ECO:0000256" key="1">
    <source>
        <dbReference type="SAM" id="MobiDB-lite"/>
    </source>
</evidence>
<organism evidence="3 4">
    <name type="scientific">Thiorhodococcus mannitoliphagus</name>
    <dbReference type="NCBI Taxonomy" id="329406"/>
    <lineage>
        <taxon>Bacteria</taxon>
        <taxon>Pseudomonadati</taxon>
        <taxon>Pseudomonadota</taxon>
        <taxon>Gammaproteobacteria</taxon>
        <taxon>Chromatiales</taxon>
        <taxon>Chromatiaceae</taxon>
        <taxon>Thiorhodococcus</taxon>
    </lineage>
</organism>
<dbReference type="Proteomes" id="UP000471640">
    <property type="component" value="Unassembled WGS sequence"/>
</dbReference>
<dbReference type="AlphaFoldDB" id="A0A6P1E5B3"/>
<gene>
    <name evidence="3" type="ORF">G3480_26170</name>
</gene>
<sequence>MSRQPKPYYSFEDYLAAERECVDEKHEYVDGQVFAMTGASFNHNLITANVARHLGNTLESRPQCHGLKPPGSKPGGIQA</sequence>
<proteinExistence type="predicted"/>
<keyword evidence="4" id="KW-1185">Reference proteome</keyword>
<reference evidence="4" key="1">
    <citation type="journal article" date="2020" name="Microbiol. Resour. Announc.">
        <title>Draft Genome Sequences of Thiorhodococcus mannitoliphagus and Thiorhodococcus minor, Purple Sulfur Photosynthetic Bacteria in the Gammaproteobacterial Family Chromatiaceae.</title>
        <authorList>
            <person name="Aviles F.A."/>
            <person name="Meyer T.E."/>
            <person name="Kyndt J.A."/>
        </authorList>
    </citation>
    <scope>NUCLEOTIDE SEQUENCE [LARGE SCALE GENOMIC DNA]</scope>
    <source>
        <strain evidence="4">DSM 18266</strain>
    </source>
</reference>
<evidence type="ECO:0000259" key="2">
    <source>
        <dbReference type="Pfam" id="PF05685"/>
    </source>
</evidence>
<accession>A0A6P1E5B3</accession>
<evidence type="ECO:0000313" key="3">
    <source>
        <dbReference type="EMBL" id="NEX23712.1"/>
    </source>
</evidence>
<dbReference type="PANTHER" id="PTHR36558">
    <property type="entry name" value="GLR1098 PROTEIN"/>
    <property type="match status" value="1"/>
</dbReference>
<evidence type="ECO:0000313" key="4">
    <source>
        <dbReference type="Proteomes" id="UP000471640"/>
    </source>
</evidence>
<dbReference type="RefSeq" id="WP_164657128.1">
    <property type="nucleotide sequence ID" value="NZ_JAAIJR010000283.1"/>
</dbReference>
<dbReference type="InterPro" id="IPR012296">
    <property type="entry name" value="Nuclease_put_TT1808"/>
</dbReference>
<protein>
    <recommendedName>
        <fullName evidence="2">Putative restriction endonuclease domain-containing protein</fullName>
    </recommendedName>
</protein>
<feature type="region of interest" description="Disordered" evidence="1">
    <location>
        <begin position="60"/>
        <end position="79"/>
    </location>
</feature>
<dbReference type="Gene3D" id="3.90.1570.10">
    <property type="entry name" value="tt1808, chain A"/>
    <property type="match status" value="1"/>
</dbReference>
<feature type="domain" description="Putative restriction endonuclease" evidence="2">
    <location>
        <begin position="11"/>
        <end position="64"/>
    </location>
</feature>
<dbReference type="EMBL" id="JAAIJR010000283">
    <property type="protein sequence ID" value="NEX23712.1"/>
    <property type="molecule type" value="Genomic_DNA"/>
</dbReference>
<reference evidence="3 4" key="2">
    <citation type="submission" date="2020-02" db="EMBL/GenBank/DDBJ databases">
        <title>Genome sequences of Thiorhodococcus mannitoliphagus and Thiorhodococcus minor, purple sulfur photosynthetic bacteria in the gammaproteobacterial family, Chromatiaceae.</title>
        <authorList>
            <person name="Aviles F.A."/>
            <person name="Meyer T.E."/>
            <person name="Kyndt J.A."/>
        </authorList>
    </citation>
    <scope>NUCLEOTIDE SEQUENCE [LARGE SCALE GENOMIC DNA]</scope>
    <source>
        <strain evidence="3 4">DSM 18266</strain>
    </source>
</reference>
<dbReference type="InterPro" id="IPR008538">
    <property type="entry name" value="Uma2"/>
</dbReference>
<dbReference type="CDD" id="cd06260">
    <property type="entry name" value="DUF820-like"/>
    <property type="match status" value="1"/>
</dbReference>
<comment type="caution">
    <text evidence="3">The sequence shown here is derived from an EMBL/GenBank/DDBJ whole genome shotgun (WGS) entry which is preliminary data.</text>
</comment>
<dbReference type="SUPFAM" id="SSF52980">
    <property type="entry name" value="Restriction endonuclease-like"/>
    <property type="match status" value="1"/>
</dbReference>
<dbReference type="Pfam" id="PF05685">
    <property type="entry name" value="Uma2"/>
    <property type="match status" value="1"/>
</dbReference>